<dbReference type="EMBL" id="QTTN01000021">
    <property type="protein sequence ID" value="REE80171.1"/>
    <property type="molecule type" value="Genomic_DNA"/>
</dbReference>
<keyword evidence="4 7" id="KW-0812">Transmembrane</keyword>
<keyword evidence="6 7" id="KW-0472">Membrane</keyword>
<evidence type="ECO:0000256" key="1">
    <source>
        <dbReference type="ARBA" id="ARBA00004651"/>
    </source>
</evidence>
<evidence type="ECO:0000313" key="9">
    <source>
        <dbReference type="EMBL" id="REE80171.1"/>
    </source>
</evidence>
<gene>
    <name evidence="9" type="ORF">A8990_12120</name>
</gene>
<evidence type="ECO:0000256" key="5">
    <source>
        <dbReference type="ARBA" id="ARBA00022989"/>
    </source>
</evidence>
<keyword evidence="2 7" id="KW-0813">Transport</keyword>
<feature type="transmembrane region" description="Helical" evidence="7">
    <location>
        <begin position="260"/>
        <end position="280"/>
    </location>
</feature>
<proteinExistence type="inferred from homology"/>
<keyword evidence="10" id="KW-1185">Reference proteome</keyword>
<comment type="similarity">
    <text evidence="7">Belongs to the binding-protein-dependent transport system permease family.</text>
</comment>
<dbReference type="SUPFAM" id="SSF161098">
    <property type="entry name" value="MetI-like"/>
    <property type="match status" value="1"/>
</dbReference>
<evidence type="ECO:0000256" key="4">
    <source>
        <dbReference type="ARBA" id="ARBA00022692"/>
    </source>
</evidence>
<dbReference type="InterPro" id="IPR035906">
    <property type="entry name" value="MetI-like_sf"/>
</dbReference>
<dbReference type="CDD" id="cd06261">
    <property type="entry name" value="TM_PBP2"/>
    <property type="match status" value="1"/>
</dbReference>
<dbReference type="GO" id="GO:0055085">
    <property type="term" value="P:transmembrane transport"/>
    <property type="evidence" value="ECO:0007669"/>
    <property type="project" value="InterPro"/>
</dbReference>
<accession>A0A3D9RR25</accession>
<evidence type="ECO:0000259" key="8">
    <source>
        <dbReference type="PROSITE" id="PS50928"/>
    </source>
</evidence>
<feature type="transmembrane region" description="Helical" evidence="7">
    <location>
        <begin position="12"/>
        <end position="35"/>
    </location>
</feature>
<evidence type="ECO:0000256" key="6">
    <source>
        <dbReference type="ARBA" id="ARBA00023136"/>
    </source>
</evidence>
<dbReference type="OrthoDB" id="9810086at2"/>
<feature type="transmembrane region" description="Helical" evidence="7">
    <location>
        <begin position="187"/>
        <end position="208"/>
    </location>
</feature>
<protein>
    <submittedName>
        <fullName evidence="9">Putative aldouronate transport system permease protein</fullName>
    </submittedName>
</protein>
<dbReference type="Proteomes" id="UP000256304">
    <property type="component" value="Unassembled WGS sequence"/>
</dbReference>
<evidence type="ECO:0000256" key="2">
    <source>
        <dbReference type="ARBA" id="ARBA00022448"/>
    </source>
</evidence>
<dbReference type="PANTHER" id="PTHR43744">
    <property type="entry name" value="ABC TRANSPORTER PERMEASE PROTEIN MG189-RELATED-RELATED"/>
    <property type="match status" value="1"/>
</dbReference>
<keyword evidence="3" id="KW-1003">Cell membrane</keyword>
<dbReference type="Pfam" id="PF00528">
    <property type="entry name" value="BPD_transp_1"/>
    <property type="match status" value="1"/>
</dbReference>
<feature type="transmembrane region" description="Helical" evidence="7">
    <location>
        <begin position="107"/>
        <end position="127"/>
    </location>
</feature>
<evidence type="ECO:0000313" key="10">
    <source>
        <dbReference type="Proteomes" id="UP000256304"/>
    </source>
</evidence>
<dbReference type="InterPro" id="IPR000515">
    <property type="entry name" value="MetI-like"/>
</dbReference>
<evidence type="ECO:0000256" key="7">
    <source>
        <dbReference type="RuleBase" id="RU363032"/>
    </source>
</evidence>
<organism evidence="9 10">
    <name type="scientific">Paenibacillus taihuensis</name>
    <dbReference type="NCBI Taxonomy" id="1156355"/>
    <lineage>
        <taxon>Bacteria</taxon>
        <taxon>Bacillati</taxon>
        <taxon>Bacillota</taxon>
        <taxon>Bacilli</taxon>
        <taxon>Bacillales</taxon>
        <taxon>Paenibacillaceae</taxon>
        <taxon>Paenibacillus</taxon>
    </lineage>
</organism>
<keyword evidence="5 7" id="KW-1133">Transmembrane helix</keyword>
<comment type="subcellular location">
    <subcellularLocation>
        <location evidence="1 7">Cell membrane</location>
        <topology evidence="1 7">Multi-pass membrane protein</topology>
    </subcellularLocation>
</comment>
<feature type="transmembrane region" description="Helical" evidence="7">
    <location>
        <begin position="139"/>
        <end position="156"/>
    </location>
</feature>
<feature type="transmembrane region" description="Helical" evidence="7">
    <location>
        <begin position="69"/>
        <end position="95"/>
    </location>
</feature>
<dbReference type="PANTHER" id="PTHR43744:SF9">
    <property type="entry name" value="POLYGALACTURONAN_RHAMNOGALACTURONAN TRANSPORT SYSTEM PERMEASE PROTEIN YTCP"/>
    <property type="match status" value="1"/>
</dbReference>
<sequence>MVDNSKGFHVLTHFIMIFLAIFCLLPFALLLISSITGEDALIHNGYSFIPRAIDFTAYKYLLTDSHSIVGAYGVTVFVTVIGTVTNIILTTLMAYPLSKKELPGRNVVSFFIFFTMLFSGGLVPSYMMWTQYFHIKNTIWALIVPGMLLTAFNIIMMRTYFTSNIPDAVVEAAKIDGGSESQILTKVILPMSMPIMATLGLLVGLSYWNDWLNGLYYVTKDNLFSIQVLLNKMLLDVQFLMSTASSGMGSDLSAKVPSTAIKMAVAVLGVLPIMVIYPFFQRFFVKGITVGAVKG</sequence>
<name>A0A3D9RR25_9BACL</name>
<dbReference type="PROSITE" id="PS50928">
    <property type="entry name" value="ABC_TM1"/>
    <property type="match status" value="1"/>
</dbReference>
<comment type="caution">
    <text evidence="9">The sequence shown here is derived from an EMBL/GenBank/DDBJ whole genome shotgun (WGS) entry which is preliminary data.</text>
</comment>
<dbReference type="AlphaFoldDB" id="A0A3D9RR25"/>
<evidence type="ECO:0000256" key="3">
    <source>
        <dbReference type="ARBA" id="ARBA00022475"/>
    </source>
</evidence>
<dbReference type="GO" id="GO:0005886">
    <property type="term" value="C:plasma membrane"/>
    <property type="evidence" value="ECO:0007669"/>
    <property type="project" value="UniProtKB-SubCell"/>
</dbReference>
<feature type="domain" description="ABC transmembrane type-1" evidence="8">
    <location>
        <begin position="72"/>
        <end position="280"/>
    </location>
</feature>
<reference evidence="9 10" key="1">
    <citation type="submission" date="2018-08" db="EMBL/GenBank/DDBJ databases">
        <title>Genomic Encyclopedia of Type Strains, Phase III (KMG-III): the genomes of soil and plant-associated and newly described type strains.</title>
        <authorList>
            <person name="Whitman W."/>
        </authorList>
    </citation>
    <scope>NUCLEOTIDE SEQUENCE [LARGE SCALE GENOMIC DNA]</scope>
    <source>
        <strain evidence="9 10">CGMCC 1.10966</strain>
    </source>
</reference>
<dbReference type="Gene3D" id="1.10.3720.10">
    <property type="entry name" value="MetI-like"/>
    <property type="match status" value="1"/>
</dbReference>